<reference evidence="3" key="2">
    <citation type="submission" date="2025-08" db="UniProtKB">
        <authorList>
            <consortium name="Ensembl"/>
        </authorList>
    </citation>
    <scope>IDENTIFICATION</scope>
</reference>
<accession>A0A8C5H3W5</accession>
<reference evidence="3" key="1">
    <citation type="submission" date="2020-06" db="EMBL/GenBank/DDBJ databases">
        <authorList>
            <consortium name="Wellcome Sanger Institute Data Sharing"/>
        </authorList>
    </citation>
    <scope>NUCLEOTIDE SEQUENCE [LARGE SCALE GENOMIC DNA]</scope>
</reference>
<dbReference type="PRINTS" id="PR00310">
    <property type="entry name" value="ANTIPRLFBTG1"/>
</dbReference>
<sequence>MRAEIAEVVSFLKSLVKLKNNVKAEKIDLFGKRLAVVLQEKFEGHWYPENPSKGQAYRYCSVGHTMDPELLRACRESGIKYSDLGLPWEITLWVDPGEKSPPSPLTCSFVSVFELIFNFFLPQTLNAAAPSWNPKNMRSGMGASNPQPHNRTPIHWRNKLWVPPLPEAKPPNGTPTINNHFFYQ</sequence>
<dbReference type="GO" id="GO:0005634">
    <property type="term" value="C:nucleus"/>
    <property type="evidence" value="ECO:0007669"/>
    <property type="project" value="TreeGrafter"/>
</dbReference>
<dbReference type="InterPro" id="IPR033332">
    <property type="entry name" value="BTG"/>
</dbReference>
<proteinExistence type="inferred from homology"/>
<evidence type="ECO:0000256" key="1">
    <source>
        <dbReference type="ARBA" id="ARBA00007989"/>
    </source>
</evidence>
<dbReference type="PANTHER" id="PTHR22978:SF6">
    <property type="entry name" value="PROTEIN BTG3"/>
    <property type="match status" value="1"/>
</dbReference>
<reference evidence="3" key="3">
    <citation type="submission" date="2025-09" db="UniProtKB">
        <authorList>
            <consortium name="Ensembl"/>
        </authorList>
    </citation>
    <scope>IDENTIFICATION</scope>
</reference>
<organism evidence="3 4">
    <name type="scientific">Gouania willdenowi</name>
    <name type="common">Blunt-snouted clingfish</name>
    <name type="synonym">Lepadogaster willdenowi</name>
    <dbReference type="NCBI Taxonomy" id="441366"/>
    <lineage>
        <taxon>Eukaryota</taxon>
        <taxon>Metazoa</taxon>
        <taxon>Chordata</taxon>
        <taxon>Craniata</taxon>
        <taxon>Vertebrata</taxon>
        <taxon>Euteleostomi</taxon>
        <taxon>Actinopterygii</taxon>
        <taxon>Neopterygii</taxon>
        <taxon>Teleostei</taxon>
        <taxon>Neoteleostei</taxon>
        <taxon>Acanthomorphata</taxon>
        <taxon>Ovalentaria</taxon>
        <taxon>Blenniimorphae</taxon>
        <taxon>Blenniiformes</taxon>
        <taxon>Gobiesocoidei</taxon>
        <taxon>Gobiesocidae</taxon>
        <taxon>Gobiesocinae</taxon>
        <taxon>Gouania</taxon>
    </lineage>
</organism>
<dbReference type="Proteomes" id="UP000694680">
    <property type="component" value="Chromosome 21"/>
</dbReference>
<evidence type="ECO:0000313" key="3">
    <source>
        <dbReference type="Ensembl" id="ENSGWIP00000040053.1"/>
    </source>
</evidence>
<dbReference type="SUPFAM" id="SSF160696">
    <property type="entry name" value="BTG domain-like"/>
    <property type="match status" value="1"/>
</dbReference>
<dbReference type="Gene3D" id="3.90.640.90">
    <property type="entry name" value="Anti-proliferative protein, N-terminal domain"/>
    <property type="match status" value="1"/>
</dbReference>
<dbReference type="Pfam" id="PF07742">
    <property type="entry name" value="BTG"/>
    <property type="match status" value="1"/>
</dbReference>
<dbReference type="InterPro" id="IPR002087">
    <property type="entry name" value="Anti_prolifrtn"/>
</dbReference>
<protein>
    <recommendedName>
        <fullName evidence="2">Anti-proliferative protein domain-containing protein</fullName>
    </recommendedName>
</protein>
<evidence type="ECO:0000259" key="2">
    <source>
        <dbReference type="SMART" id="SM00099"/>
    </source>
</evidence>
<dbReference type="GO" id="GO:0005737">
    <property type="term" value="C:cytoplasm"/>
    <property type="evidence" value="ECO:0007669"/>
    <property type="project" value="TreeGrafter"/>
</dbReference>
<name>A0A8C5H3W5_GOUWI</name>
<dbReference type="SMART" id="SM00099">
    <property type="entry name" value="btg1"/>
    <property type="match status" value="1"/>
</dbReference>
<keyword evidence="4" id="KW-1185">Reference proteome</keyword>
<evidence type="ECO:0000313" key="4">
    <source>
        <dbReference type="Proteomes" id="UP000694680"/>
    </source>
</evidence>
<dbReference type="AlphaFoldDB" id="A0A8C5H3W5"/>
<feature type="domain" description="Anti-proliferative protein" evidence="2">
    <location>
        <begin position="1"/>
        <end position="99"/>
    </location>
</feature>
<dbReference type="Ensembl" id="ENSGWIT00000043531.1">
    <property type="protein sequence ID" value="ENSGWIP00000040053.1"/>
    <property type="gene ID" value="ENSGWIG00000020276.1"/>
</dbReference>
<comment type="similarity">
    <text evidence="1">Belongs to the BTG family.</text>
</comment>
<dbReference type="InterPro" id="IPR036054">
    <property type="entry name" value="BTG-like_sf"/>
</dbReference>
<dbReference type="PANTHER" id="PTHR22978">
    <property type="entry name" value="B-CELL TRANSLOCATION GENE"/>
    <property type="match status" value="1"/>
</dbReference>